<feature type="domain" description="Peptidase M13 C-terminal" evidence="8">
    <location>
        <begin position="158"/>
        <end position="359"/>
    </location>
</feature>
<dbReference type="InterPro" id="IPR018497">
    <property type="entry name" value="Peptidase_M13_C"/>
</dbReference>
<dbReference type="PRINTS" id="PR00786">
    <property type="entry name" value="NEPRILYSIN"/>
</dbReference>
<evidence type="ECO:0000256" key="2">
    <source>
        <dbReference type="ARBA" id="ARBA00007357"/>
    </source>
</evidence>
<evidence type="ECO:0000259" key="8">
    <source>
        <dbReference type="Pfam" id="PF01431"/>
    </source>
</evidence>
<feature type="non-terminal residue" evidence="10">
    <location>
        <position position="1"/>
    </location>
</feature>
<dbReference type="AlphaFoldDB" id="A0A382CPN0"/>
<dbReference type="PANTHER" id="PTHR11733">
    <property type="entry name" value="ZINC METALLOPROTEASE FAMILY M13 NEPRILYSIN-RELATED"/>
    <property type="match status" value="1"/>
</dbReference>
<dbReference type="GO" id="GO:0004222">
    <property type="term" value="F:metalloendopeptidase activity"/>
    <property type="evidence" value="ECO:0007669"/>
    <property type="project" value="InterPro"/>
</dbReference>
<proteinExistence type="inferred from homology"/>
<keyword evidence="4" id="KW-0479">Metal-binding</keyword>
<name>A0A382CPN0_9ZZZZ</name>
<dbReference type="Gene3D" id="1.10.1380.10">
    <property type="entry name" value="Neutral endopeptidase , domain2"/>
    <property type="match status" value="1"/>
</dbReference>
<comment type="cofactor">
    <cofactor evidence="1">
        <name>Zn(2+)</name>
        <dbReference type="ChEBI" id="CHEBI:29105"/>
    </cofactor>
</comment>
<dbReference type="GO" id="GO:0046872">
    <property type="term" value="F:metal ion binding"/>
    <property type="evidence" value="ECO:0007669"/>
    <property type="project" value="UniProtKB-KW"/>
</dbReference>
<dbReference type="Gene3D" id="3.40.390.10">
    <property type="entry name" value="Collagenase (Catalytic Domain)"/>
    <property type="match status" value="1"/>
</dbReference>
<sequence length="362" mass="41520">FASLVSSDFDRQNFHFYRTVLSGVKKMEPRWKRGVNVVSGSMGEIIGKVYVEKHFDQKAKNRMIKLVENLRRAYKSGIDELEWMSDSTKKQAQYKLKKFRPKIGFPNKWKDYSKLSIDADNLVNNIRNSILDRTRKNREKLGKPIDREEWGMTPQTVNAYYNPLLNEIVFPAGILQPPFFNMEADDAVNYGSIGAVIGHEMGHGFDDKGSKYDGDGELRNWWTDTDREKFEKRTEKLIDQYDNYTVVDGTPVNGEFTQGENIGDLAGIVIAYKAYQLSKNGKEAPVIDGLKGDERFFYGWGTIWGSMSTDKQLIRQIKTDPHSPGEFRANGSLVNMPEFVDLFGVTSKDGMYVDPDKRVKIW</sequence>
<accession>A0A382CPN0</accession>
<dbReference type="EMBL" id="UINC01035204">
    <property type="protein sequence ID" value="SVB27243.1"/>
    <property type="molecule type" value="Genomic_DNA"/>
</dbReference>
<keyword evidence="6" id="KW-0862">Zinc</keyword>
<dbReference type="Pfam" id="PF01431">
    <property type="entry name" value="Peptidase_M13"/>
    <property type="match status" value="1"/>
</dbReference>
<evidence type="ECO:0000256" key="7">
    <source>
        <dbReference type="ARBA" id="ARBA00023049"/>
    </source>
</evidence>
<dbReference type="GO" id="GO:0005886">
    <property type="term" value="C:plasma membrane"/>
    <property type="evidence" value="ECO:0007669"/>
    <property type="project" value="TreeGrafter"/>
</dbReference>
<evidence type="ECO:0000256" key="4">
    <source>
        <dbReference type="ARBA" id="ARBA00022723"/>
    </source>
</evidence>
<dbReference type="InterPro" id="IPR042089">
    <property type="entry name" value="Peptidase_M13_dom_2"/>
</dbReference>
<evidence type="ECO:0000313" key="10">
    <source>
        <dbReference type="EMBL" id="SVB27243.1"/>
    </source>
</evidence>
<dbReference type="GO" id="GO:0016485">
    <property type="term" value="P:protein processing"/>
    <property type="evidence" value="ECO:0007669"/>
    <property type="project" value="TreeGrafter"/>
</dbReference>
<dbReference type="SUPFAM" id="SSF55486">
    <property type="entry name" value="Metalloproteases ('zincins'), catalytic domain"/>
    <property type="match status" value="1"/>
</dbReference>
<evidence type="ECO:0000256" key="1">
    <source>
        <dbReference type="ARBA" id="ARBA00001947"/>
    </source>
</evidence>
<organism evidence="10">
    <name type="scientific">marine metagenome</name>
    <dbReference type="NCBI Taxonomy" id="408172"/>
    <lineage>
        <taxon>unclassified sequences</taxon>
        <taxon>metagenomes</taxon>
        <taxon>ecological metagenomes</taxon>
    </lineage>
</organism>
<evidence type="ECO:0000256" key="3">
    <source>
        <dbReference type="ARBA" id="ARBA00022670"/>
    </source>
</evidence>
<comment type="similarity">
    <text evidence="2">Belongs to the peptidase M13 family.</text>
</comment>
<evidence type="ECO:0000256" key="5">
    <source>
        <dbReference type="ARBA" id="ARBA00022801"/>
    </source>
</evidence>
<keyword evidence="3" id="KW-0645">Protease</keyword>
<evidence type="ECO:0000259" key="9">
    <source>
        <dbReference type="Pfam" id="PF05649"/>
    </source>
</evidence>
<dbReference type="InterPro" id="IPR008753">
    <property type="entry name" value="Peptidase_M13_N"/>
</dbReference>
<dbReference type="PANTHER" id="PTHR11733:SF167">
    <property type="entry name" value="FI17812P1-RELATED"/>
    <property type="match status" value="1"/>
</dbReference>
<feature type="domain" description="Peptidase M13 N-terminal" evidence="9">
    <location>
        <begin position="1"/>
        <end position="106"/>
    </location>
</feature>
<dbReference type="InterPro" id="IPR000718">
    <property type="entry name" value="Peptidase_M13"/>
</dbReference>
<evidence type="ECO:0008006" key="11">
    <source>
        <dbReference type="Google" id="ProtNLM"/>
    </source>
</evidence>
<protein>
    <recommendedName>
        <fullName evidence="11">Peptidase M13 C-terminal domain-containing protein</fullName>
    </recommendedName>
</protein>
<dbReference type="InterPro" id="IPR024079">
    <property type="entry name" value="MetalloPept_cat_dom_sf"/>
</dbReference>
<dbReference type="Pfam" id="PF05649">
    <property type="entry name" value="Peptidase_M13_N"/>
    <property type="match status" value="1"/>
</dbReference>
<reference evidence="10" key="1">
    <citation type="submission" date="2018-05" db="EMBL/GenBank/DDBJ databases">
        <authorList>
            <person name="Lanie J.A."/>
            <person name="Ng W.-L."/>
            <person name="Kazmierczak K.M."/>
            <person name="Andrzejewski T.M."/>
            <person name="Davidsen T.M."/>
            <person name="Wayne K.J."/>
            <person name="Tettelin H."/>
            <person name="Glass J.I."/>
            <person name="Rusch D."/>
            <person name="Podicherti R."/>
            <person name="Tsui H.-C.T."/>
            <person name="Winkler M.E."/>
        </authorList>
    </citation>
    <scope>NUCLEOTIDE SEQUENCE</scope>
</reference>
<gene>
    <name evidence="10" type="ORF">METZ01_LOCUS180097</name>
</gene>
<dbReference type="PROSITE" id="PS51885">
    <property type="entry name" value="NEPRILYSIN"/>
    <property type="match status" value="1"/>
</dbReference>
<keyword evidence="5" id="KW-0378">Hydrolase</keyword>
<dbReference type="CDD" id="cd08662">
    <property type="entry name" value="M13"/>
    <property type="match status" value="1"/>
</dbReference>
<keyword evidence="7" id="KW-0482">Metalloprotease</keyword>
<evidence type="ECO:0000256" key="6">
    <source>
        <dbReference type="ARBA" id="ARBA00022833"/>
    </source>
</evidence>